<comment type="caution">
    <text evidence="2">The sequence shown here is derived from an EMBL/GenBank/DDBJ whole genome shotgun (WGS) entry which is preliminary data.</text>
</comment>
<dbReference type="RefSeq" id="WP_203906142.1">
    <property type="nucleotide sequence ID" value="NZ_BONY01000001.1"/>
</dbReference>
<accession>A0A8J3Q2R2</accession>
<sequence>MTDSATLILTPVTSQFPAQALPAGLDFGDGRSAEQVLGSVYCTDYSLLAANGGIGFTASIIIAEELGIGIPGLDEAKLLIGAPPAGGITQVRLTAFVGEDGFELTADEIRVALRLPPSLLKPMPTTPGGAAPPFAEIAVHGAVSIDHHLDVRVRGFDRLSLPPVMVGDSGVVISADDVLLCLSKADTPAEILAAGFEEGFLGVYLSQATIKLPEGLPALAPDSLVIRNAAIGSQGVSGSLAANYGFTYDPAAKRFTGDGAGDLFGVPFGVTSLAIELRHNTLTAGTLTGQVLLPFFDHPVAVTVTIRADGSCAIDLGSGTGVGTIEHPGLLRLAVEHLGFEVAAGRLVAHLGGTVTPLIGGPSWPSFHADDIAIDADGNIAVHGAGLILANGRPLGLGPSPTGAGQTPGVTVDRLALSGNPFGDGLVADADVSAVASLGPVTASIQKLGVHTRLAVAADGSGPVTADLSFTPPTGIGLTVDAQGVLSGGGFLFHDADRHLFGGLMQLSVHEKIMVTAYGLISQRMPDGSPGFSLLIFVTADGFQPIPLGFGFMLQGIGGMLGVHRTFDVEVLRAGLKNDSLGLLLAPHDPAKNAVALVQALDSAFPARRGSILLGLLAHITWFSPTLVDLHLALILELGGRERLLFLGRVSALLPTKANDLIRLNLDVLGVLDFDAATLEADAVLVDSRLVHQFPVTGSAALRARWSGGGSFVLAVGGLNPRFPVPVGFPQLDRVTVALCSGSNPRLVCDGYFAITANTVQFGAHASLHAEAYGCTVDGDLGFDALVTLLPPHFIIDFHTGVQLKFHGNTLCKVALDGTLEGPLPLALAAKAKFEILWFSFSVDFHFTLAEGDVVKSLPGVSLVDEVAKALADPASWSTRAPTGVQHGVVLSKVPTGGRTALDPLGQLVVQQQVAPLNTSRDVDTYGGAAVSGLRRFELSGTLNGQPGTAITAAFAPARYFTMSDADKLAAPSFETMDAGLVLGSDVVSIDPGAIVAAPLDYDSIVLNPLPSAQGLVAAATGNYQLPAQSLDAQTGTGSAARAPVRASGRARFSNPQTAAAATLSAPSWRIVEVQTNQQAPIDPSITTWSEQRAALAVLNRGGQRWQMVAVHELPA</sequence>
<keyword evidence="3" id="KW-1185">Reference proteome</keyword>
<dbReference type="Proteomes" id="UP000612899">
    <property type="component" value="Unassembled WGS sequence"/>
</dbReference>
<evidence type="ECO:0000313" key="2">
    <source>
        <dbReference type="EMBL" id="GIH02225.1"/>
    </source>
</evidence>
<dbReference type="Pfam" id="PF20248">
    <property type="entry name" value="DUF6603"/>
    <property type="match status" value="1"/>
</dbReference>
<protein>
    <recommendedName>
        <fullName evidence="1">DUF6603 domain-containing protein</fullName>
    </recommendedName>
</protein>
<dbReference type="InterPro" id="IPR046538">
    <property type="entry name" value="DUF6603"/>
</dbReference>
<name>A0A8J3Q2R2_9ACTN</name>
<dbReference type="EMBL" id="BONY01000001">
    <property type="protein sequence ID" value="GIH02225.1"/>
    <property type="molecule type" value="Genomic_DNA"/>
</dbReference>
<feature type="domain" description="DUF6603" evidence="1">
    <location>
        <begin position="410"/>
        <end position="966"/>
    </location>
</feature>
<organism evidence="2 3">
    <name type="scientific">Rhizocola hellebori</name>
    <dbReference type="NCBI Taxonomy" id="1392758"/>
    <lineage>
        <taxon>Bacteria</taxon>
        <taxon>Bacillati</taxon>
        <taxon>Actinomycetota</taxon>
        <taxon>Actinomycetes</taxon>
        <taxon>Micromonosporales</taxon>
        <taxon>Micromonosporaceae</taxon>
        <taxon>Rhizocola</taxon>
    </lineage>
</organism>
<gene>
    <name evidence="2" type="ORF">Rhe02_02920</name>
</gene>
<dbReference type="AlphaFoldDB" id="A0A8J3Q2R2"/>
<evidence type="ECO:0000313" key="3">
    <source>
        <dbReference type="Proteomes" id="UP000612899"/>
    </source>
</evidence>
<evidence type="ECO:0000259" key="1">
    <source>
        <dbReference type="Pfam" id="PF20248"/>
    </source>
</evidence>
<proteinExistence type="predicted"/>
<reference evidence="2" key="1">
    <citation type="submission" date="2021-01" db="EMBL/GenBank/DDBJ databases">
        <title>Whole genome shotgun sequence of Rhizocola hellebori NBRC 109834.</title>
        <authorList>
            <person name="Komaki H."/>
            <person name="Tamura T."/>
        </authorList>
    </citation>
    <scope>NUCLEOTIDE SEQUENCE</scope>
    <source>
        <strain evidence="2">NBRC 109834</strain>
    </source>
</reference>